<dbReference type="InterPro" id="IPR025240">
    <property type="entry name" value="DUF4189"/>
</dbReference>
<dbReference type="RefSeq" id="WP_311191689.1">
    <property type="nucleotide sequence ID" value="NZ_CP115541.1"/>
</dbReference>
<evidence type="ECO:0000313" key="4">
    <source>
        <dbReference type="Proteomes" id="UP001302072"/>
    </source>
</evidence>
<gene>
    <name evidence="3" type="ORF">PDM29_19575</name>
</gene>
<proteinExistence type="predicted"/>
<feature type="signal peptide" evidence="1">
    <location>
        <begin position="1"/>
        <end position="26"/>
    </location>
</feature>
<feature type="domain" description="DUF4189" evidence="2">
    <location>
        <begin position="49"/>
        <end position="153"/>
    </location>
</feature>
<dbReference type="Proteomes" id="UP001302072">
    <property type="component" value="Chromosome"/>
</dbReference>
<organism evidence="3 4">
    <name type="scientific">Stenotrophomonas oahuensis</name>
    <dbReference type="NCBI Taxonomy" id="3003271"/>
    <lineage>
        <taxon>Bacteria</taxon>
        <taxon>Pseudomonadati</taxon>
        <taxon>Pseudomonadota</taxon>
        <taxon>Gammaproteobacteria</taxon>
        <taxon>Lysobacterales</taxon>
        <taxon>Lysobacteraceae</taxon>
        <taxon>Stenotrophomonas</taxon>
    </lineage>
</organism>
<evidence type="ECO:0000313" key="3">
    <source>
        <dbReference type="EMBL" id="WNH52493.1"/>
    </source>
</evidence>
<reference evidence="3 4" key="1">
    <citation type="submission" date="2022-12" db="EMBL/GenBank/DDBJ databases">
        <title>Two new species, Stenotrophomonas aracearum and Stenotrophomonas oahuensis, isolated from Anthurium (Araceae family) in Hawaii.</title>
        <authorList>
            <person name="Chunag S.C."/>
            <person name="Dobhal S."/>
            <person name="Alvarez A."/>
            <person name="Arif M."/>
        </authorList>
    </citation>
    <scope>NUCLEOTIDE SEQUENCE [LARGE SCALE GENOMIC DNA]</scope>
    <source>
        <strain evidence="3 4">A5586</strain>
    </source>
</reference>
<dbReference type="Pfam" id="PF13827">
    <property type="entry name" value="DUF4189"/>
    <property type="match status" value="1"/>
</dbReference>
<sequence>MKHTAPRPHRARWTLLAILATGTAFAQTPAGLPPPGTMSAKMPEGMEIYMSMAVSDADQQVSRNMGASESEAKIRSLQECKAKYKGCVELITFPVRNHCMGLAVDKKAKPNIRALFVSVEETGKTKPGELAQKSLEQCEAAGGAQCESQSDYCF</sequence>
<feature type="chain" id="PRO_5046920562" evidence="1">
    <location>
        <begin position="27"/>
        <end position="154"/>
    </location>
</feature>
<accession>A0ABY9YQJ9</accession>
<keyword evidence="4" id="KW-1185">Reference proteome</keyword>
<evidence type="ECO:0000256" key="1">
    <source>
        <dbReference type="SAM" id="SignalP"/>
    </source>
</evidence>
<protein>
    <submittedName>
        <fullName evidence="3">DUF4189 domain-containing protein</fullName>
    </submittedName>
</protein>
<dbReference type="EMBL" id="CP115541">
    <property type="protein sequence ID" value="WNH52493.1"/>
    <property type="molecule type" value="Genomic_DNA"/>
</dbReference>
<name>A0ABY9YQJ9_9GAMM</name>
<keyword evidence="1" id="KW-0732">Signal</keyword>
<evidence type="ECO:0000259" key="2">
    <source>
        <dbReference type="Pfam" id="PF13827"/>
    </source>
</evidence>